<protein>
    <submittedName>
        <fullName evidence="2">Uncharacterized protein</fullName>
    </submittedName>
</protein>
<evidence type="ECO:0000313" key="1">
    <source>
        <dbReference type="Proteomes" id="UP000887565"/>
    </source>
</evidence>
<accession>A0A915I131</accession>
<dbReference type="InterPro" id="IPR037191">
    <property type="entry name" value="VPS9_dom_sf"/>
</dbReference>
<reference evidence="2" key="1">
    <citation type="submission" date="2022-11" db="UniProtKB">
        <authorList>
            <consortium name="WormBaseParasite"/>
        </authorList>
    </citation>
    <scope>IDENTIFICATION</scope>
</reference>
<dbReference type="AlphaFoldDB" id="A0A915I131"/>
<proteinExistence type="predicted"/>
<dbReference type="Proteomes" id="UP000887565">
    <property type="component" value="Unplaced"/>
</dbReference>
<evidence type="ECO:0000313" key="2">
    <source>
        <dbReference type="WBParaSite" id="nRc.2.0.1.t07187-RA"/>
    </source>
</evidence>
<keyword evidence="1" id="KW-1185">Reference proteome</keyword>
<dbReference type="SUPFAM" id="SSF109993">
    <property type="entry name" value="VPS9 domain"/>
    <property type="match status" value="1"/>
</dbReference>
<dbReference type="WBParaSite" id="nRc.2.0.1.t07187-RA">
    <property type="protein sequence ID" value="nRc.2.0.1.t07187-RA"/>
    <property type="gene ID" value="nRc.2.0.1.g07187"/>
</dbReference>
<sequence>LNCNVDEILDRVELYTCSICYNSLFWNNINEEVADISLQERIRSLHWVTYGFLDIGIKLEDRSIREIFDNAITECRNFKFER</sequence>
<name>A0A915I131_ROMCU</name>
<organism evidence="1 2">
    <name type="scientific">Romanomermis culicivorax</name>
    <name type="common">Nematode worm</name>
    <dbReference type="NCBI Taxonomy" id="13658"/>
    <lineage>
        <taxon>Eukaryota</taxon>
        <taxon>Metazoa</taxon>
        <taxon>Ecdysozoa</taxon>
        <taxon>Nematoda</taxon>
        <taxon>Enoplea</taxon>
        <taxon>Dorylaimia</taxon>
        <taxon>Mermithida</taxon>
        <taxon>Mermithoidea</taxon>
        <taxon>Mermithidae</taxon>
        <taxon>Romanomermis</taxon>
    </lineage>
</organism>